<protein>
    <submittedName>
        <fullName evidence="2">Uncharacterized protein</fullName>
    </submittedName>
</protein>
<feature type="region of interest" description="Disordered" evidence="1">
    <location>
        <begin position="22"/>
        <end position="59"/>
    </location>
</feature>
<dbReference type="EMBL" id="FOLM01000001">
    <property type="protein sequence ID" value="SFB98342.1"/>
    <property type="molecule type" value="Genomic_DNA"/>
</dbReference>
<dbReference type="AlphaFoldDB" id="A0A1I1FH80"/>
<dbReference type="STRING" id="910347.SAMN05421773_101720"/>
<evidence type="ECO:0000313" key="3">
    <source>
        <dbReference type="Proteomes" id="UP000199207"/>
    </source>
</evidence>
<organism evidence="2 3">
    <name type="scientific">Streptomyces aidingensis</name>
    <dbReference type="NCBI Taxonomy" id="910347"/>
    <lineage>
        <taxon>Bacteria</taxon>
        <taxon>Bacillati</taxon>
        <taxon>Actinomycetota</taxon>
        <taxon>Actinomycetes</taxon>
        <taxon>Kitasatosporales</taxon>
        <taxon>Streptomycetaceae</taxon>
        <taxon>Streptomyces</taxon>
    </lineage>
</organism>
<keyword evidence="3" id="KW-1185">Reference proteome</keyword>
<name>A0A1I1FH80_9ACTN</name>
<evidence type="ECO:0000313" key="2">
    <source>
        <dbReference type="EMBL" id="SFB98342.1"/>
    </source>
</evidence>
<accession>A0A1I1FH80</accession>
<gene>
    <name evidence="2" type="ORF">SAMN05421773_101720</name>
</gene>
<evidence type="ECO:0000256" key="1">
    <source>
        <dbReference type="SAM" id="MobiDB-lite"/>
    </source>
</evidence>
<reference evidence="2 3" key="1">
    <citation type="submission" date="2016-10" db="EMBL/GenBank/DDBJ databases">
        <authorList>
            <person name="de Groot N.N."/>
        </authorList>
    </citation>
    <scope>NUCLEOTIDE SEQUENCE [LARGE SCALE GENOMIC DNA]</scope>
    <source>
        <strain evidence="2 3">CGMCC 4.5739</strain>
    </source>
</reference>
<proteinExistence type="predicted"/>
<dbReference type="Proteomes" id="UP000199207">
    <property type="component" value="Unassembled WGS sequence"/>
</dbReference>
<sequence length="59" mass="6085">MTAPVWTSGDMLLVIFASVDSVRAAPPPGPRPGAAPRPARAALGPMDRPPRPQPLTKGS</sequence>
<feature type="compositionally biased region" description="Pro residues" evidence="1">
    <location>
        <begin position="25"/>
        <end position="35"/>
    </location>
</feature>